<gene>
    <name evidence="2" type="ORF">KL86DYS2_13409</name>
</gene>
<reference evidence="2" key="1">
    <citation type="submission" date="2016-04" db="EMBL/GenBank/DDBJ databases">
        <authorList>
            <person name="Evans L.H."/>
            <person name="Alamgir A."/>
            <person name="Owens N."/>
            <person name="Weber N.D."/>
            <person name="Virtaneva K."/>
            <person name="Barbian K."/>
            <person name="Babar A."/>
            <person name="Rosenke K."/>
        </authorList>
    </citation>
    <scope>NUCLEOTIDE SEQUENCE</scope>
    <source>
        <strain evidence="2">86-2</strain>
    </source>
</reference>
<keyword evidence="1" id="KW-0732">Signal</keyword>
<evidence type="ECO:0000313" key="2">
    <source>
        <dbReference type="EMBL" id="SBW08587.1"/>
    </source>
</evidence>
<dbReference type="RefSeq" id="WP_135104904.1">
    <property type="nucleotide sequence ID" value="NZ_CABTJG010000009.1"/>
</dbReference>
<accession>A0A212KAC9</accession>
<feature type="chain" id="PRO_5013210909" description="DUF5045 domain-containing protein" evidence="1">
    <location>
        <begin position="21"/>
        <end position="175"/>
    </location>
</feature>
<dbReference type="EMBL" id="FLUL01000001">
    <property type="protein sequence ID" value="SBW08587.1"/>
    <property type="molecule type" value="Genomic_DNA"/>
</dbReference>
<dbReference type="AlphaFoldDB" id="A0A212KAC9"/>
<protein>
    <recommendedName>
        <fullName evidence="3">DUF5045 domain-containing protein</fullName>
    </recommendedName>
</protein>
<proteinExistence type="predicted"/>
<evidence type="ECO:0000256" key="1">
    <source>
        <dbReference type="SAM" id="SignalP"/>
    </source>
</evidence>
<feature type="signal peptide" evidence="1">
    <location>
        <begin position="1"/>
        <end position="20"/>
    </location>
</feature>
<evidence type="ECO:0008006" key="3">
    <source>
        <dbReference type="Google" id="ProtNLM"/>
    </source>
</evidence>
<sequence length="175" mass="19867">MKKYLFIAVAMLGSVTIVNAQTVTKRVVEKTNKGDSKTHYNYLLLDAVNYSDAAYSRYEKLVQDVWDKKSNANLTKNRIETLEEIDKYLTTVKETPIYKGGESYQLAVLAYLSAVKDKVIALEHLGTLGDDANTDAIVYNKASAKFTDISNEAIDLRNNVRDKKSEYEKTFYIQK</sequence>
<name>A0A212KAC9_9BACT</name>
<organism evidence="2">
    <name type="scientific">uncultured Dysgonomonas sp</name>
    <dbReference type="NCBI Taxonomy" id="206096"/>
    <lineage>
        <taxon>Bacteria</taxon>
        <taxon>Pseudomonadati</taxon>
        <taxon>Bacteroidota</taxon>
        <taxon>Bacteroidia</taxon>
        <taxon>Bacteroidales</taxon>
        <taxon>Dysgonomonadaceae</taxon>
        <taxon>Dysgonomonas</taxon>
        <taxon>environmental samples</taxon>
    </lineage>
</organism>